<comment type="caution">
    <text evidence="1">The sequence shown here is derived from an EMBL/GenBank/DDBJ whole genome shotgun (WGS) entry which is preliminary data.</text>
</comment>
<evidence type="ECO:0000313" key="1">
    <source>
        <dbReference type="EMBL" id="KAI9441983.1"/>
    </source>
</evidence>
<sequence length="368" mass="40038">MANTQMQGGEGTTKKRSKTFLIVLIVLVIGGGWFGISKYMHAQHHEETDDAQVEANINPVIPKISGYVTEVRVKDNQKVKKGDTLLVLDDRDLKIKLQQAEAALGTSQSNLASAQATTTAARAGIATSEASIKTAGDQIEVAKVNVRRTTQDYERYANLIKDHSITQQQFEQAQAAKETAERQLQALIDQKAQASQQTSVVTSQSNATSTQIGVVTSTIKQRQIDVEDAKLNLSYTVVTAPADGIASKVNVQAGQYLQAGQATFSIVQDDEIWVIGNFKETQFDRLRPGQKVIIDVDAFPGHAFEAKVSSFSPATGSRFALLPPDNASGNFVKVVQRLPVKIEFTDKQDSLVKQLKAGMNVNVDVHLD</sequence>
<keyword evidence="2" id="KW-1185">Reference proteome</keyword>
<protein>
    <submittedName>
        <fullName evidence="1">Secretion protein HlyD family protein</fullName>
    </submittedName>
</protein>
<organism evidence="1 2">
    <name type="scientific">Russula earlei</name>
    <dbReference type="NCBI Taxonomy" id="71964"/>
    <lineage>
        <taxon>Eukaryota</taxon>
        <taxon>Fungi</taxon>
        <taxon>Dikarya</taxon>
        <taxon>Basidiomycota</taxon>
        <taxon>Agaricomycotina</taxon>
        <taxon>Agaricomycetes</taxon>
        <taxon>Russulales</taxon>
        <taxon>Russulaceae</taxon>
        <taxon>Russula</taxon>
    </lineage>
</organism>
<accession>A0ACC0TSJ0</accession>
<gene>
    <name evidence="1" type="ORF">F5148DRAFT_1293297</name>
</gene>
<evidence type="ECO:0000313" key="2">
    <source>
        <dbReference type="Proteomes" id="UP001207468"/>
    </source>
</evidence>
<name>A0ACC0TSJ0_9AGAM</name>
<reference evidence="1" key="1">
    <citation type="submission" date="2021-03" db="EMBL/GenBank/DDBJ databases">
        <title>Evolutionary priming and transition to the ectomycorrhizal habit in an iconic lineage of mushroom-forming fungi: is preadaptation a requirement?</title>
        <authorList>
            <consortium name="DOE Joint Genome Institute"/>
            <person name="Looney B.P."/>
            <person name="Miyauchi S."/>
            <person name="Morin E."/>
            <person name="Drula E."/>
            <person name="Courty P.E."/>
            <person name="Chicoki N."/>
            <person name="Fauchery L."/>
            <person name="Kohler A."/>
            <person name="Kuo A."/>
            <person name="LaButti K."/>
            <person name="Pangilinan J."/>
            <person name="Lipzen A."/>
            <person name="Riley R."/>
            <person name="Andreopoulos W."/>
            <person name="He G."/>
            <person name="Johnson J."/>
            <person name="Barry K.W."/>
            <person name="Grigoriev I.V."/>
            <person name="Nagy L."/>
            <person name="Hibbett D."/>
            <person name="Henrissat B."/>
            <person name="Matheny P.B."/>
            <person name="Labbe J."/>
            <person name="Martin A.F."/>
        </authorList>
    </citation>
    <scope>NUCLEOTIDE SEQUENCE</scope>
    <source>
        <strain evidence="1">BPL698</strain>
    </source>
</reference>
<dbReference type="EMBL" id="JAGFNK010000731">
    <property type="protein sequence ID" value="KAI9441983.1"/>
    <property type="molecule type" value="Genomic_DNA"/>
</dbReference>
<dbReference type="Proteomes" id="UP001207468">
    <property type="component" value="Unassembled WGS sequence"/>
</dbReference>
<proteinExistence type="predicted"/>